<proteinExistence type="predicted"/>
<dbReference type="AlphaFoldDB" id="A0A917T263"/>
<comment type="caution">
    <text evidence="1">The sequence shown here is derived from an EMBL/GenBank/DDBJ whole genome shotgun (WGS) entry which is preliminary data.</text>
</comment>
<sequence length="135" mass="13612">MLAVLVLIPAVYILVALLRIQAVTLAVDQAARDAGRAMDSAASVADGAARARAVAEIDLADQRLGGSALTVRFVAAGSACTAEHEIAPSLAAGSVYDVCVTAVLTLPGVPSVISGRTNTVTGVYTVHVGELREGA</sequence>
<keyword evidence="2" id="KW-1185">Reference proteome</keyword>
<dbReference type="EMBL" id="BMNA01000005">
    <property type="protein sequence ID" value="GGM07742.1"/>
    <property type="molecule type" value="Genomic_DNA"/>
</dbReference>
<evidence type="ECO:0000313" key="1">
    <source>
        <dbReference type="EMBL" id="GGM07742.1"/>
    </source>
</evidence>
<protein>
    <recommendedName>
        <fullName evidence="3">Pilus assembly protein</fullName>
    </recommendedName>
</protein>
<reference evidence="1" key="2">
    <citation type="submission" date="2020-09" db="EMBL/GenBank/DDBJ databases">
        <authorList>
            <person name="Sun Q."/>
            <person name="Zhou Y."/>
        </authorList>
    </citation>
    <scope>NUCLEOTIDE SEQUENCE</scope>
    <source>
        <strain evidence="1">CGMCC 4.7308</strain>
    </source>
</reference>
<evidence type="ECO:0008006" key="3">
    <source>
        <dbReference type="Google" id="ProtNLM"/>
    </source>
</evidence>
<reference evidence="1" key="1">
    <citation type="journal article" date="2014" name="Int. J. Syst. Evol. Microbiol.">
        <title>Complete genome sequence of Corynebacterium casei LMG S-19264T (=DSM 44701T), isolated from a smear-ripened cheese.</title>
        <authorList>
            <consortium name="US DOE Joint Genome Institute (JGI-PGF)"/>
            <person name="Walter F."/>
            <person name="Albersmeier A."/>
            <person name="Kalinowski J."/>
            <person name="Ruckert C."/>
        </authorList>
    </citation>
    <scope>NUCLEOTIDE SEQUENCE</scope>
    <source>
        <strain evidence="1">CGMCC 4.7308</strain>
    </source>
</reference>
<accession>A0A917T263</accession>
<organism evidence="1 2">
    <name type="scientific">Nakamurella endophytica</name>
    <dbReference type="NCBI Taxonomy" id="1748367"/>
    <lineage>
        <taxon>Bacteria</taxon>
        <taxon>Bacillati</taxon>
        <taxon>Actinomycetota</taxon>
        <taxon>Actinomycetes</taxon>
        <taxon>Nakamurellales</taxon>
        <taxon>Nakamurellaceae</taxon>
        <taxon>Nakamurella</taxon>
    </lineage>
</organism>
<dbReference type="Proteomes" id="UP000655208">
    <property type="component" value="Unassembled WGS sequence"/>
</dbReference>
<evidence type="ECO:0000313" key="2">
    <source>
        <dbReference type="Proteomes" id="UP000655208"/>
    </source>
</evidence>
<name>A0A917T263_9ACTN</name>
<gene>
    <name evidence="1" type="ORF">GCM10011594_29610</name>
</gene>
<dbReference type="RefSeq" id="WP_188942796.1">
    <property type="nucleotide sequence ID" value="NZ_BMNA01000005.1"/>
</dbReference>